<accession>A0A412AW45</accession>
<name>A0A412AW45_9FIRM</name>
<protein>
    <submittedName>
        <fullName evidence="1">Uncharacterized protein</fullName>
    </submittedName>
</protein>
<evidence type="ECO:0000313" key="2">
    <source>
        <dbReference type="Proteomes" id="UP000284751"/>
    </source>
</evidence>
<comment type="caution">
    <text evidence="1">The sequence shown here is derived from an EMBL/GenBank/DDBJ whole genome shotgun (WGS) entry which is preliminary data.</text>
</comment>
<reference evidence="1 2" key="1">
    <citation type="submission" date="2018-08" db="EMBL/GenBank/DDBJ databases">
        <title>A genome reference for cultivated species of the human gut microbiota.</title>
        <authorList>
            <person name="Zou Y."/>
            <person name="Xue W."/>
            <person name="Luo G."/>
        </authorList>
    </citation>
    <scope>NUCLEOTIDE SEQUENCE [LARGE SCALE GENOMIC DNA]</scope>
    <source>
        <strain evidence="1 2">AF28-26</strain>
    </source>
</reference>
<organism evidence="1 2">
    <name type="scientific">[Clostridium] leptum</name>
    <dbReference type="NCBI Taxonomy" id="1535"/>
    <lineage>
        <taxon>Bacteria</taxon>
        <taxon>Bacillati</taxon>
        <taxon>Bacillota</taxon>
        <taxon>Clostridia</taxon>
        <taxon>Eubacteriales</taxon>
        <taxon>Oscillospiraceae</taxon>
        <taxon>Oscillospiraceae incertae sedis</taxon>
    </lineage>
</organism>
<dbReference type="EMBL" id="QRTC01000037">
    <property type="protein sequence ID" value="RGQ38699.1"/>
    <property type="molecule type" value="Genomic_DNA"/>
</dbReference>
<evidence type="ECO:0000313" key="1">
    <source>
        <dbReference type="EMBL" id="RGQ38699.1"/>
    </source>
</evidence>
<sequence length="70" mass="8330">MRKLFLSPVEPGVFPRLKAPKRKTYKRILQVLKFRKNLFQPFSFSQAETKSFCKKAVSAPRRNRVFRLCL</sequence>
<gene>
    <name evidence="1" type="ORF">DWY99_09550</name>
</gene>
<dbReference type="AlphaFoldDB" id="A0A412AW45"/>
<proteinExistence type="predicted"/>
<dbReference type="Proteomes" id="UP000284751">
    <property type="component" value="Unassembled WGS sequence"/>
</dbReference>